<name>A0ABQ8IS61_DERPT</name>
<organism evidence="1 2">
    <name type="scientific">Dermatophagoides pteronyssinus</name>
    <name type="common">European house dust mite</name>
    <dbReference type="NCBI Taxonomy" id="6956"/>
    <lineage>
        <taxon>Eukaryota</taxon>
        <taxon>Metazoa</taxon>
        <taxon>Ecdysozoa</taxon>
        <taxon>Arthropoda</taxon>
        <taxon>Chelicerata</taxon>
        <taxon>Arachnida</taxon>
        <taxon>Acari</taxon>
        <taxon>Acariformes</taxon>
        <taxon>Sarcoptiformes</taxon>
        <taxon>Astigmata</taxon>
        <taxon>Psoroptidia</taxon>
        <taxon>Analgoidea</taxon>
        <taxon>Pyroglyphidae</taxon>
        <taxon>Dermatophagoidinae</taxon>
        <taxon>Dermatophagoides</taxon>
    </lineage>
</organism>
<protein>
    <submittedName>
        <fullName evidence="1">Uncharacterized protein</fullName>
    </submittedName>
</protein>
<reference evidence="1 2" key="1">
    <citation type="journal article" date="2018" name="J. Allergy Clin. Immunol.">
        <title>High-quality assembly of Dermatophagoides pteronyssinus genome and transcriptome reveals a wide range of novel allergens.</title>
        <authorList>
            <person name="Liu X.Y."/>
            <person name="Yang K.Y."/>
            <person name="Wang M.Q."/>
            <person name="Kwok J.S."/>
            <person name="Zeng X."/>
            <person name="Yang Z."/>
            <person name="Xiao X.J."/>
            <person name="Lau C.P."/>
            <person name="Li Y."/>
            <person name="Huang Z.M."/>
            <person name="Ba J.G."/>
            <person name="Yim A.K."/>
            <person name="Ouyang C.Y."/>
            <person name="Ngai S.M."/>
            <person name="Chan T.F."/>
            <person name="Leung E.L."/>
            <person name="Liu L."/>
            <person name="Liu Z.G."/>
            <person name="Tsui S.K."/>
        </authorList>
    </citation>
    <scope>NUCLEOTIDE SEQUENCE [LARGE SCALE GENOMIC DNA]</scope>
    <source>
        <strain evidence="1">Derp</strain>
    </source>
</reference>
<comment type="caution">
    <text evidence="1">The sequence shown here is derived from an EMBL/GenBank/DDBJ whole genome shotgun (WGS) entry which is preliminary data.</text>
</comment>
<proteinExistence type="predicted"/>
<dbReference type="Proteomes" id="UP000887458">
    <property type="component" value="Unassembled WGS sequence"/>
</dbReference>
<keyword evidence="2" id="KW-1185">Reference proteome</keyword>
<evidence type="ECO:0000313" key="1">
    <source>
        <dbReference type="EMBL" id="KAH9413155.1"/>
    </source>
</evidence>
<accession>A0ABQ8IS61</accession>
<sequence>MVPTGKKFFARIISLLLMEAKIVDDLFSKQSTLSIIHSVSSDRSCLHFSLFHIISELNDRLNLLVYEVVRFRHHFHSRIYLVLLCHHNSGHGYDFVSDYEHLGEHNYVYDVVWLPKSPPPLLNESRSMFGLRQSDDDDVDDIDGESIL</sequence>
<evidence type="ECO:0000313" key="2">
    <source>
        <dbReference type="Proteomes" id="UP000887458"/>
    </source>
</evidence>
<gene>
    <name evidence="1" type="ORF">DERP_006841</name>
</gene>
<dbReference type="EMBL" id="NJHN03000123">
    <property type="protein sequence ID" value="KAH9413155.1"/>
    <property type="molecule type" value="Genomic_DNA"/>
</dbReference>
<reference evidence="1 2" key="2">
    <citation type="journal article" date="2022" name="Mol. Biol. Evol.">
        <title>Comparative Genomics Reveals Insights into the Divergent Evolution of Astigmatic Mites and Household Pest Adaptations.</title>
        <authorList>
            <person name="Xiong Q."/>
            <person name="Wan A.T."/>
            <person name="Liu X."/>
            <person name="Fung C.S."/>
            <person name="Xiao X."/>
            <person name="Malainual N."/>
            <person name="Hou J."/>
            <person name="Wang L."/>
            <person name="Wang M."/>
            <person name="Yang K.Y."/>
            <person name="Cui Y."/>
            <person name="Leung E.L."/>
            <person name="Nong W."/>
            <person name="Shin S.K."/>
            <person name="Au S.W."/>
            <person name="Jeong K.Y."/>
            <person name="Chew F.T."/>
            <person name="Hui J.H."/>
            <person name="Leung T.F."/>
            <person name="Tungtrongchitr A."/>
            <person name="Zhong N."/>
            <person name="Liu Z."/>
            <person name="Tsui S.K."/>
        </authorList>
    </citation>
    <scope>NUCLEOTIDE SEQUENCE [LARGE SCALE GENOMIC DNA]</scope>
    <source>
        <strain evidence="1">Derp</strain>
    </source>
</reference>